<feature type="compositionally biased region" description="Basic and acidic residues" evidence="1">
    <location>
        <begin position="474"/>
        <end position="496"/>
    </location>
</feature>
<dbReference type="SUPFAM" id="SSF52096">
    <property type="entry name" value="ClpP/crotonase"/>
    <property type="match status" value="1"/>
</dbReference>
<evidence type="ECO:0000313" key="4">
    <source>
        <dbReference type="Proteomes" id="UP000606498"/>
    </source>
</evidence>
<feature type="domain" description="Tail specific protease" evidence="2">
    <location>
        <begin position="258"/>
        <end position="441"/>
    </location>
</feature>
<name>A0ABQ1T912_9GAMM</name>
<comment type="caution">
    <text evidence="3">The sequence shown here is derived from an EMBL/GenBank/DDBJ whole genome shotgun (WGS) entry which is preliminary data.</text>
</comment>
<organism evidence="3 4">
    <name type="scientific">Shewanella carassii</name>
    <dbReference type="NCBI Taxonomy" id="1987584"/>
    <lineage>
        <taxon>Bacteria</taxon>
        <taxon>Pseudomonadati</taxon>
        <taxon>Pseudomonadota</taxon>
        <taxon>Gammaproteobacteria</taxon>
        <taxon>Alteromonadales</taxon>
        <taxon>Shewanellaceae</taxon>
        <taxon>Shewanella</taxon>
    </lineage>
</organism>
<feature type="compositionally biased region" description="Polar residues" evidence="1">
    <location>
        <begin position="461"/>
        <end position="473"/>
    </location>
</feature>
<dbReference type="InterPro" id="IPR029045">
    <property type="entry name" value="ClpP/crotonase-like_dom_sf"/>
</dbReference>
<protein>
    <recommendedName>
        <fullName evidence="2">Tail specific protease domain-containing protein</fullName>
    </recommendedName>
</protein>
<keyword evidence="4" id="KW-1185">Reference proteome</keyword>
<evidence type="ECO:0000259" key="2">
    <source>
        <dbReference type="Pfam" id="PF03572"/>
    </source>
</evidence>
<sequence>MKPGYREIVSCFVLLLLISSLQLGRFLLPEPPKKELLSQRQMQADLTVLLEQLQQHSAFWVLDPDIEPRLEKRLQRLKQEYRDNIAINRFTAEVNKLLGELKDPGVRLSQTAQPSGVLPLRLRAMEDKWLALNDKDEPLHSDMPFISHIDGLPISHWQKIANRFLPPEQQNSVQLQLPWLQQLDLLRREMGLRVKDEVLLTLYGADLQPQNIEMKVPLRFRSAPLSILASWQQLAPDTALFSLTDLNAIETDLQLQQDLLRAMSNRTLVLDLRRTRGFSDSLLQFLGNYQDGLSSQPLGYGRYRRSPQLRRDFLRPLHFEPLTQFAPFPPVRAALDNQPQPNLSHWYARPIPKLAAAPVPDSGRLVLLIGPDCRQECEWIASAAKRWRRALLVGEPTRGDLGRLHHFTLPASGLKLSISASLGYDGYGQLLSGVGTEPDLQLPTDEPLQWQGLLSLISPEQSLQHSAEGQSENTQEKDTQVKGTKVKDSQAKKDQQ</sequence>
<evidence type="ECO:0000313" key="3">
    <source>
        <dbReference type="EMBL" id="GGE86931.1"/>
    </source>
</evidence>
<dbReference type="Proteomes" id="UP000606498">
    <property type="component" value="Unassembled WGS sequence"/>
</dbReference>
<proteinExistence type="predicted"/>
<dbReference type="Gene3D" id="3.90.226.10">
    <property type="entry name" value="2-enoyl-CoA Hydratase, Chain A, domain 1"/>
    <property type="match status" value="1"/>
</dbReference>
<dbReference type="InterPro" id="IPR005151">
    <property type="entry name" value="Tail-specific_protease"/>
</dbReference>
<feature type="region of interest" description="Disordered" evidence="1">
    <location>
        <begin position="461"/>
        <end position="496"/>
    </location>
</feature>
<dbReference type="RefSeq" id="WP_100142245.1">
    <property type="nucleotide sequence ID" value="NZ_BMKO01000008.1"/>
</dbReference>
<gene>
    <name evidence="3" type="ORF">GCM10011520_29240</name>
</gene>
<reference evidence="4" key="1">
    <citation type="journal article" date="2019" name="Int. J. Syst. Evol. Microbiol.">
        <title>The Global Catalogue of Microorganisms (GCM) 10K type strain sequencing project: providing services to taxonomists for standard genome sequencing and annotation.</title>
        <authorList>
            <consortium name="The Broad Institute Genomics Platform"/>
            <consortium name="The Broad Institute Genome Sequencing Center for Infectious Disease"/>
            <person name="Wu L."/>
            <person name="Ma J."/>
        </authorList>
    </citation>
    <scope>NUCLEOTIDE SEQUENCE [LARGE SCALE GENOMIC DNA]</scope>
    <source>
        <strain evidence="4">CGMCC 1.16033</strain>
    </source>
</reference>
<evidence type="ECO:0000256" key="1">
    <source>
        <dbReference type="SAM" id="MobiDB-lite"/>
    </source>
</evidence>
<dbReference type="EMBL" id="BMKO01000008">
    <property type="protein sequence ID" value="GGE86931.1"/>
    <property type="molecule type" value="Genomic_DNA"/>
</dbReference>
<dbReference type="Pfam" id="PF03572">
    <property type="entry name" value="Peptidase_S41"/>
    <property type="match status" value="1"/>
</dbReference>
<accession>A0ABQ1T912</accession>